<sequence>MPNYTPVELFDGSFDKLEKAMAIVTKRQEIISNNIANANTPGFKPLEFNEELMKAVERVDRSKVVLEDEMAALTENSVKYSSYVKLLSSRISILKTIASQGKR</sequence>
<evidence type="ECO:0000259" key="7">
    <source>
        <dbReference type="Pfam" id="PF00460"/>
    </source>
</evidence>
<evidence type="ECO:0000313" key="9">
    <source>
        <dbReference type="Proteomes" id="UP000177309"/>
    </source>
</evidence>
<dbReference type="EMBL" id="MEUI01000038">
    <property type="protein sequence ID" value="OGC33222.1"/>
    <property type="molecule type" value="Genomic_DNA"/>
</dbReference>
<evidence type="ECO:0000256" key="4">
    <source>
        <dbReference type="ARBA" id="ARBA00023143"/>
    </source>
</evidence>
<proteinExistence type="inferred from homology"/>
<accession>A0A1F4TKG9</accession>
<evidence type="ECO:0000256" key="1">
    <source>
        <dbReference type="ARBA" id="ARBA00004117"/>
    </source>
</evidence>
<feature type="coiled-coil region" evidence="6">
    <location>
        <begin position="49"/>
        <end position="76"/>
    </location>
</feature>
<evidence type="ECO:0000256" key="6">
    <source>
        <dbReference type="SAM" id="Coils"/>
    </source>
</evidence>
<dbReference type="PROSITE" id="PS00588">
    <property type="entry name" value="FLAGELLA_BB_ROD"/>
    <property type="match status" value="1"/>
</dbReference>
<protein>
    <recommendedName>
        <fullName evidence="3">Flagellar basal body rod protein FlgB</fullName>
    </recommendedName>
</protein>
<dbReference type="GO" id="GO:0030694">
    <property type="term" value="C:bacterial-type flagellum basal body, rod"/>
    <property type="evidence" value="ECO:0007669"/>
    <property type="project" value="InterPro"/>
</dbReference>
<dbReference type="AlphaFoldDB" id="A0A1F4TKG9"/>
<evidence type="ECO:0000313" key="8">
    <source>
        <dbReference type="EMBL" id="OGC33222.1"/>
    </source>
</evidence>
<dbReference type="InterPro" id="IPR001444">
    <property type="entry name" value="Flag_bb_rod_N"/>
</dbReference>
<evidence type="ECO:0000256" key="2">
    <source>
        <dbReference type="ARBA" id="ARBA00009677"/>
    </source>
</evidence>
<dbReference type="GO" id="GO:0071973">
    <property type="term" value="P:bacterial-type flagellum-dependent cell motility"/>
    <property type="evidence" value="ECO:0007669"/>
    <property type="project" value="InterPro"/>
</dbReference>
<feature type="domain" description="Flagellar basal body rod protein N-terminal" evidence="7">
    <location>
        <begin position="25"/>
        <end position="44"/>
    </location>
</feature>
<evidence type="ECO:0000256" key="5">
    <source>
        <dbReference type="ARBA" id="ARBA00024934"/>
    </source>
</evidence>
<reference evidence="8 9" key="1">
    <citation type="journal article" date="2016" name="Nat. Commun.">
        <title>Thousands of microbial genomes shed light on interconnected biogeochemical processes in an aquifer system.</title>
        <authorList>
            <person name="Anantharaman K."/>
            <person name="Brown C.T."/>
            <person name="Hug L.A."/>
            <person name="Sharon I."/>
            <person name="Castelle C.J."/>
            <person name="Probst A.J."/>
            <person name="Thomas B.C."/>
            <person name="Singh A."/>
            <person name="Wilkins M.J."/>
            <person name="Karaoz U."/>
            <person name="Brodie E.L."/>
            <person name="Williams K.H."/>
            <person name="Hubbard S.S."/>
            <person name="Banfield J.F."/>
        </authorList>
    </citation>
    <scope>NUCLEOTIDE SEQUENCE [LARGE SCALE GENOMIC DNA]</scope>
</reference>
<evidence type="ECO:0000256" key="3">
    <source>
        <dbReference type="ARBA" id="ARBA00014376"/>
    </source>
</evidence>
<dbReference type="InterPro" id="IPR006300">
    <property type="entry name" value="FlgB"/>
</dbReference>
<keyword evidence="4" id="KW-0975">Bacterial flagellum</keyword>
<comment type="function">
    <text evidence="5">Structural component of flagellum, the bacterial motility apparatus. Part of the rod structure of flagellar basal body.</text>
</comment>
<comment type="subcellular location">
    <subcellularLocation>
        <location evidence="1">Bacterial flagellum basal body</location>
    </subcellularLocation>
</comment>
<comment type="similarity">
    <text evidence="2">Belongs to the flagella basal body rod proteins family.</text>
</comment>
<gene>
    <name evidence="8" type="ORF">A2462_07335</name>
</gene>
<keyword evidence="6" id="KW-0175">Coiled coil</keyword>
<dbReference type="InterPro" id="IPR019776">
    <property type="entry name" value="Flagellar_basal_body_rod_CS"/>
</dbReference>
<dbReference type="Pfam" id="PF00460">
    <property type="entry name" value="Flg_bb_rod"/>
    <property type="match status" value="1"/>
</dbReference>
<dbReference type="Proteomes" id="UP000177309">
    <property type="component" value="Unassembled WGS sequence"/>
</dbReference>
<comment type="caution">
    <text evidence="8">The sequence shown here is derived from an EMBL/GenBank/DDBJ whole genome shotgun (WGS) entry which is preliminary data.</text>
</comment>
<name>A0A1F4TKG9_UNCSA</name>
<dbReference type="PIRSF" id="PIRSF002889">
    <property type="entry name" value="Rod_FlgB"/>
    <property type="match status" value="1"/>
</dbReference>
<organism evidence="8 9">
    <name type="scientific">candidate division WOR-1 bacterium RIFOXYC2_FULL_41_25</name>
    <dbReference type="NCBI Taxonomy" id="1802586"/>
    <lineage>
        <taxon>Bacteria</taxon>
        <taxon>Bacillati</taxon>
        <taxon>Saganbacteria</taxon>
    </lineage>
</organism>